<dbReference type="Gene3D" id="2.40.160.200">
    <property type="entry name" value="LURP1-related"/>
    <property type="match status" value="1"/>
</dbReference>
<dbReference type="PANTHER" id="PTHR31087">
    <property type="match status" value="1"/>
</dbReference>
<dbReference type="PANTHER" id="PTHR31087:SF58">
    <property type="entry name" value="OS07G0230700 PROTEIN"/>
    <property type="match status" value="1"/>
</dbReference>
<name>A0AAN9QLN0_CANGL</name>
<dbReference type="InterPro" id="IPR007612">
    <property type="entry name" value="LOR"/>
</dbReference>
<dbReference type="EMBL" id="JAYMYQ010000004">
    <property type="protein sequence ID" value="KAK7340007.1"/>
    <property type="molecule type" value="Genomic_DNA"/>
</dbReference>
<dbReference type="SUPFAM" id="SSF54518">
    <property type="entry name" value="Tubby C-terminal domain-like"/>
    <property type="match status" value="1"/>
</dbReference>
<organism evidence="3 4">
    <name type="scientific">Canavalia gladiata</name>
    <name type="common">Sword bean</name>
    <name type="synonym">Dolichos gladiatus</name>
    <dbReference type="NCBI Taxonomy" id="3824"/>
    <lineage>
        <taxon>Eukaryota</taxon>
        <taxon>Viridiplantae</taxon>
        <taxon>Streptophyta</taxon>
        <taxon>Embryophyta</taxon>
        <taxon>Tracheophyta</taxon>
        <taxon>Spermatophyta</taxon>
        <taxon>Magnoliopsida</taxon>
        <taxon>eudicotyledons</taxon>
        <taxon>Gunneridae</taxon>
        <taxon>Pentapetalae</taxon>
        <taxon>rosids</taxon>
        <taxon>fabids</taxon>
        <taxon>Fabales</taxon>
        <taxon>Fabaceae</taxon>
        <taxon>Papilionoideae</taxon>
        <taxon>50 kb inversion clade</taxon>
        <taxon>NPAAA clade</taxon>
        <taxon>indigoferoid/millettioid clade</taxon>
        <taxon>Phaseoleae</taxon>
        <taxon>Canavalia</taxon>
    </lineage>
</organism>
<dbReference type="InterPro" id="IPR025659">
    <property type="entry name" value="Tubby-like_C"/>
</dbReference>
<protein>
    <submittedName>
        <fullName evidence="3">Uncharacterized protein</fullName>
    </submittedName>
</protein>
<evidence type="ECO:0000313" key="4">
    <source>
        <dbReference type="Proteomes" id="UP001367508"/>
    </source>
</evidence>
<evidence type="ECO:0000256" key="2">
    <source>
        <dbReference type="SAM" id="MobiDB-lite"/>
    </source>
</evidence>
<dbReference type="Proteomes" id="UP001367508">
    <property type="component" value="Unassembled WGS sequence"/>
</dbReference>
<evidence type="ECO:0000313" key="3">
    <source>
        <dbReference type="EMBL" id="KAK7340007.1"/>
    </source>
</evidence>
<comment type="similarity">
    <text evidence="1">Belongs to the LOR family.</text>
</comment>
<gene>
    <name evidence="3" type="ORF">VNO77_20698</name>
</gene>
<accession>A0AAN9QLN0</accession>
<dbReference type="InterPro" id="IPR038595">
    <property type="entry name" value="LOR_sf"/>
</dbReference>
<feature type="region of interest" description="Disordered" evidence="2">
    <location>
        <begin position="213"/>
        <end position="295"/>
    </location>
</feature>
<proteinExistence type="inferred from homology"/>
<feature type="compositionally biased region" description="Acidic residues" evidence="2">
    <location>
        <begin position="218"/>
        <end position="295"/>
    </location>
</feature>
<dbReference type="AlphaFoldDB" id="A0AAN9QLN0"/>
<sequence length="295" mass="32702">MASHQSFPVISLNYCVTNRINLQINRDKGIIFDINGNAVFKMKYASFSLHKRRVLYDVQENPIVTLYNKNMTLHDRCRVFRGESNDRSELLFSVKKSSSNKDSKLIKLDVFLAGNKKESVRDFRVIVYSGKSTCNVYAGESPTIVATMKNNGDFNVNVHPNVDHAFIVALFMIIDKMKDCGTSSNLTMNMGTKLGGEIAARVVETMLAGAIVQGGEGGGEEQEQEQEEGGGEEEQEEGGGEEQEQEEGGGEEEQEEGGGEEQEQEQEEGGGEEEQEEGGGEEEQEEGGEEEWELY</sequence>
<evidence type="ECO:0000256" key="1">
    <source>
        <dbReference type="ARBA" id="ARBA00005437"/>
    </source>
</evidence>
<keyword evidence="4" id="KW-1185">Reference proteome</keyword>
<reference evidence="3 4" key="1">
    <citation type="submission" date="2024-01" db="EMBL/GenBank/DDBJ databases">
        <title>The genomes of 5 underutilized Papilionoideae crops provide insights into root nodulation and disease resistanc.</title>
        <authorList>
            <person name="Jiang F."/>
        </authorList>
    </citation>
    <scope>NUCLEOTIDE SEQUENCE [LARGE SCALE GENOMIC DNA]</scope>
    <source>
        <strain evidence="3">LVBAO_FW01</strain>
        <tissue evidence="3">Leaves</tissue>
    </source>
</reference>
<comment type="caution">
    <text evidence="3">The sequence shown here is derived from an EMBL/GenBank/DDBJ whole genome shotgun (WGS) entry which is preliminary data.</text>
</comment>
<dbReference type="Pfam" id="PF04525">
    <property type="entry name" value="LOR"/>
    <property type="match status" value="1"/>
</dbReference>